<proteinExistence type="predicted"/>
<gene>
    <name evidence="3" type="ORF">AAIG11_12920</name>
</gene>
<keyword evidence="4" id="KW-1185">Reference proteome</keyword>
<feature type="transmembrane region" description="Helical" evidence="1">
    <location>
        <begin position="361"/>
        <end position="377"/>
    </location>
</feature>
<protein>
    <submittedName>
        <fullName evidence="3">GHKL domain-containing protein</fullName>
    </submittedName>
</protein>
<dbReference type="SUPFAM" id="SSF55874">
    <property type="entry name" value="ATPase domain of HSP90 chaperone/DNA topoisomerase II/histidine kinase"/>
    <property type="match status" value="1"/>
</dbReference>
<evidence type="ECO:0000313" key="4">
    <source>
        <dbReference type="Proteomes" id="UP001407405"/>
    </source>
</evidence>
<dbReference type="Proteomes" id="UP001407405">
    <property type="component" value="Unassembled WGS sequence"/>
</dbReference>
<comment type="caution">
    <text evidence="3">The sequence shown here is derived from an EMBL/GenBank/DDBJ whole genome shotgun (WGS) entry which is preliminary data.</text>
</comment>
<keyword evidence="1" id="KW-0812">Transmembrane</keyword>
<dbReference type="InterPro" id="IPR032834">
    <property type="entry name" value="NatK-like_C"/>
</dbReference>
<evidence type="ECO:0000259" key="2">
    <source>
        <dbReference type="Pfam" id="PF14501"/>
    </source>
</evidence>
<dbReference type="Pfam" id="PF14501">
    <property type="entry name" value="HATPase_c_5"/>
    <property type="match status" value="1"/>
</dbReference>
<sequence>MVKRPFPLEKPLLWLLTLLLSSALFVTLYRVDNKYTTTAPQAINGVLYVSENDWTDTPIRYLRDGWRYYPDRLLTPETLPLQGDSYYHLSIGEKTTFALGNPHRSPRGSGSYAMTLHLPETVQTYALELPEVYAAYRFYVNDRLRLTMGQPDPEAYEDQTQCRIITFEASGKVTLLLAATNHSWIYSGLVYPPAFGDPLHVTTLRGLRFGLSLILMTVMGLLAAFSLYLAVRIRRRNHVWLFFMLCLATAMLTSYPVVHGILPLPVQPWYTLELVSGYLVTLLVILLHNRICQTGSRARLVSSWAAGLVCVLALVYGLGAAYLSLPLMQGFSGLVQAFKWLTAGYLLFTAALAVGRQTKSASVLFYADSFYASALIWDRLLPHYEPIVGGWFQEWGSLSLVLAIGVVMGYEVMMGYRHSLVYAEEQRQMKRQLAMQVAHLQQVNQKVEESARLRHDFRHHLRTLMTLAREGHSHALESYLQGITEVSEGIHIDRLTENIELDALVQYYRHLAQSAGIQFQSRLSLPAVLTFPIVDLCGLLGNLLENAVEACQRQQTGDKIIFIAGRIRDQQLELVVDNTFEGEIRTFGGKYLSSKRNEVGLGIASVLETVERYAGVINLYTDEKGFHAELSLPLNVESPQ</sequence>
<feature type="transmembrane region" description="Helical" evidence="1">
    <location>
        <begin position="238"/>
        <end position="257"/>
    </location>
</feature>
<dbReference type="RefSeq" id="WP_343186687.1">
    <property type="nucleotide sequence ID" value="NZ_JBCITM010000015.1"/>
</dbReference>
<feature type="transmembrane region" description="Helical" evidence="1">
    <location>
        <begin position="269"/>
        <end position="288"/>
    </location>
</feature>
<dbReference type="EMBL" id="JBCITM010000015">
    <property type="protein sequence ID" value="MEN1761388.1"/>
    <property type="molecule type" value="Genomic_DNA"/>
</dbReference>
<feature type="domain" description="Sensor histidine kinase NatK-like C-terminal" evidence="2">
    <location>
        <begin position="533"/>
        <end position="633"/>
    </location>
</feature>
<keyword evidence="1" id="KW-1133">Transmembrane helix</keyword>
<organism evidence="3 4">
    <name type="scientific">Anoxynatronum sibiricum</name>
    <dbReference type="NCBI Taxonomy" id="210623"/>
    <lineage>
        <taxon>Bacteria</taxon>
        <taxon>Bacillati</taxon>
        <taxon>Bacillota</taxon>
        <taxon>Clostridia</taxon>
        <taxon>Eubacteriales</taxon>
        <taxon>Clostridiaceae</taxon>
        <taxon>Anoxynatronum</taxon>
    </lineage>
</organism>
<evidence type="ECO:0000313" key="3">
    <source>
        <dbReference type="EMBL" id="MEN1761388.1"/>
    </source>
</evidence>
<dbReference type="Gene3D" id="3.30.565.10">
    <property type="entry name" value="Histidine kinase-like ATPase, C-terminal domain"/>
    <property type="match status" value="1"/>
</dbReference>
<dbReference type="PANTHER" id="PTHR40448:SF1">
    <property type="entry name" value="TWO-COMPONENT SENSOR HISTIDINE KINASE"/>
    <property type="match status" value="1"/>
</dbReference>
<feature type="transmembrane region" description="Helical" evidence="1">
    <location>
        <begin position="211"/>
        <end position="231"/>
    </location>
</feature>
<reference evidence="3 4" key="1">
    <citation type="submission" date="2024-04" db="EMBL/GenBank/DDBJ databases">
        <title>Genome sequencing and metabolic network reconstruction of aminoacids and betaine degradation by Anoxynatronum sibiricum.</title>
        <authorList>
            <person name="Detkova E.N."/>
            <person name="Boltjanskaja Y.V."/>
            <person name="Mardanov A.V."/>
            <person name="Kevbrin V."/>
        </authorList>
    </citation>
    <scope>NUCLEOTIDE SEQUENCE [LARGE SCALE GENOMIC DNA]</scope>
    <source>
        <strain evidence="3 4">Z-7981</strain>
    </source>
</reference>
<dbReference type="CDD" id="cd16935">
    <property type="entry name" value="HATPase_AgrC-ComD-like"/>
    <property type="match status" value="1"/>
</dbReference>
<accession>A0ABU9VW42</accession>
<feature type="transmembrane region" description="Helical" evidence="1">
    <location>
        <begin position="12"/>
        <end position="31"/>
    </location>
</feature>
<feature type="transmembrane region" description="Helical" evidence="1">
    <location>
        <begin position="300"/>
        <end position="325"/>
    </location>
</feature>
<feature type="transmembrane region" description="Helical" evidence="1">
    <location>
        <begin position="173"/>
        <end position="191"/>
    </location>
</feature>
<feature type="transmembrane region" description="Helical" evidence="1">
    <location>
        <begin position="337"/>
        <end position="354"/>
    </location>
</feature>
<keyword evidence="1" id="KW-0472">Membrane</keyword>
<name>A0ABU9VW42_9CLOT</name>
<dbReference type="PANTHER" id="PTHR40448">
    <property type="entry name" value="TWO-COMPONENT SENSOR HISTIDINE KINASE"/>
    <property type="match status" value="1"/>
</dbReference>
<dbReference type="InterPro" id="IPR036890">
    <property type="entry name" value="HATPase_C_sf"/>
</dbReference>
<evidence type="ECO:0000256" key="1">
    <source>
        <dbReference type="SAM" id="Phobius"/>
    </source>
</evidence>
<feature type="transmembrane region" description="Helical" evidence="1">
    <location>
        <begin position="397"/>
        <end position="416"/>
    </location>
</feature>